<dbReference type="InterPro" id="IPR029510">
    <property type="entry name" value="Ald_DH_CS_GLU"/>
</dbReference>
<gene>
    <name evidence="6" type="ORF">EES38_15790</name>
</gene>
<dbReference type="PROSITE" id="PS00070">
    <property type="entry name" value="ALDEHYDE_DEHYDR_CYS"/>
    <property type="match status" value="1"/>
</dbReference>
<dbReference type="CDD" id="cd07103">
    <property type="entry name" value="ALDH_F5_SSADH_GabD"/>
    <property type="match status" value="1"/>
</dbReference>
<dbReference type="Proteomes" id="UP000281112">
    <property type="component" value="Unassembled WGS sequence"/>
</dbReference>
<reference evidence="6 7" key="1">
    <citation type="submission" date="2018-11" db="EMBL/GenBank/DDBJ databases">
        <title>Vibrio LJC006 sp. nov., isolated from seawater during the bloom of the enteromorpha.</title>
        <authorList>
            <person name="Liang J."/>
        </authorList>
    </citation>
    <scope>NUCLEOTIDE SEQUENCE [LARGE SCALE GENOMIC DNA]</scope>
    <source>
        <strain evidence="6 7">LJC006</strain>
    </source>
</reference>
<dbReference type="Gene3D" id="3.40.605.10">
    <property type="entry name" value="Aldehyde Dehydrogenase, Chain A, domain 1"/>
    <property type="match status" value="1"/>
</dbReference>
<dbReference type="OrthoDB" id="9812625at2"/>
<dbReference type="InterPro" id="IPR010102">
    <property type="entry name" value="Succ_semiAld_DH"/>
</dbReference>
<dbReference type="EMBL" id="RJVQ01000007">
    <property type="protein sequence ID" value="RQW62176.1"/>
    <property type="molecule type" value="Genomic_DNA"/>
</dbReference>
<dbReference type="NCBIfam" id="TIGR01780">
    <property type="entry name" value="SSADH"/>
    <property type="match status" value="1"/>
</dbReference>
<dbReference type="InterPro" id="IPR016163">
    <property type="entry name" value="Ald_DH_C"/>
</dbReference>
<dbReference type="InterPro" id="IPR016162">
    <property type="entry name" value="Ald_DH_N"/>
</dbReference>
<dbReference type="GO" id="GO:0009450">
    <property type="term" value="P:gamma-aminobutyric acid catabolic process"/>
    <property type="evidence" value="ECO:0007669"/>
    <property type="project" value="InterPro"/>
</dbReference>
<dbReference type="InterPro" id="IPR015590">
    <property type="entry name" value="Aldehyde_DH_dom"/>
</dbReference>
<dbReference type="SUPFAM" id="SSF53720">
    <property type="entry name" value="ALDH-like"/>
    <property type="match status" value="1"/>
</dbReference>
<sequence length="489" mass="52715">MNILEKLQDKSLLKLQGYINGEWVTATTGKQFDVVNPSTENVIAQVSDLGKDETEIAIKAAEKALESWRDVPAKQKSAILRRWYELVMEHQDDLALIMTAEQGKILAESKGEVAYGASYVEWFAEEAKRIYGDVLPSTGIDRRSIVIKQPIGVVGAITPWNFPNAMITRKVAPALAAGCTIVLKPAAETPLSALALGELAIRAGIPAGVFNIVPGTDAPAIGGALTSSDIVKKISFTGSTAVGKILMEQSAKTVKKTSMELGGNAPVLIFKDADLDKAIDGAIAAKFRNAGQTCICANRILVEDEIYDEFVARLTERVSQFVVGDGFDTNTAIGPLITQKAVKNVETLVNDALSKGAELCVGGKAEKLGSYFYLPTVLKNLDSTMRLSKEEVFGPVAPIFRFKTEQEAIAMANDTDFGLASYVYTKDAGRIWRVSEKLAYGMVGVNETAISSEMIPFGGVKQSGQGREGSKYGLEDYLEIKYLCMGDLA</sequence>
<dbReference type="PANTHER" id="PTHR43353:SF5">
    <property type="entry name" value="SUCCINATE-SEMIALDEHYDE DEHYDROGENASE, MITOCHONDRIAL"/>
    <property type="match status" value="1"/>
</dbReference>
<keyword evidence="7" id="KW-1185">Reference proteome</keyword>
<evidence type="ECO:0000256" key="2">
    <source>
        <dbReference type="ARBA" id="ARBA00023002"/>
    </source>
</evidence>
<evidence type="ECO:0000313" key="7">
    <source>
        <dbReference type="Proteomes" id="UP000281112"/>
    </source>
</evidence>
<evidence type="ECO:0000259" key="5">
    <source>
        <dbReference type="Pfam" id="PF00171"/>
    </source>
</evidence>
<proteinExistence type="inferred from homology"/>
<comment type="caution">
    <text evidence="6">The sequence shown here is derived from an EMBL/GenBank/DDBJ whole genome shotgun (WGS) entry which is preliminary data.</text>
</comment>
<keyword evidence="2 4" id="KW-0560">Oxidoreductase</keyword>
<dbReference type="InterPro" id="IPR016161">
    <property type="entry name" value="Ald_DH/histidinol_DH"/>
</dbReference>
<organism evidence="6 7">
    <name type="scientific">Vibrio viridaestus</name>
    <dbReference type="NCBI Taxonomy" id="2487322"/>
    <lineage>
        <taxon>Bacteria</taxon>
        <taxon>Pseudomonadati</taxon>
        <taxon>Pseudomonadota</taxon>
        <taxon>Gammaproteobacteria</taxon>
        <taxon>Vibrionales</taxon>
        <taxon>Vibrionaceae</taxon>
        <taxon>Vibrio</taxon>
    </lineage>
</organism>
<evidence type="ECO:0000256" key="1">
    <source>
        <dbReference type="ARBA" id="ARBA00009986"/>
    </source>
</evidence>
<feature type="domain" description="Aldehyde dehydrogenase" evidence="5">
    <location>
        <begin position="23"/>
        <end position="482"/>
    </location>
</feature>
<dbReference type="AlphaFoldDB" id="A0A3N9U2L1"/>
<dbReference type="GO" id="GO:0004777">
    <property type="term" value="F:succinate-semialdehyde dehydrogenase (NAD+) activity"/>
    <property type="evidence" value="ECO:0007669"/>
    <property type="project" value="TreeGrafter"/>
</dbReference>
<dbReference type="FunFam" id="3.40.605.10:FF:000005">
    <property type="entry name" value="Succinate-semialdehyde dehydrogenase I"/>
    <property type="match status" value="1"/>
</dbReference>
<dbReference type="RefSeq" id="WP_124938170.1">
    <property type="nucleotide sequence ID" value="NZ_RJVQ01000007.1"/>
</dbReference>
<dbReference type="InterPro" id="IPR050740">
    <property type="entry name" value="Aldehyde_DH_Superfamily"/>
</dbReference>
<dbReference type="FunFam" id="3.40.309.10:FF:000004">
    <property type="entry name" value="Succinate-semialdehyde dehydrogenase I"/>
    <property type="match status" value="1"/>
</dbReference>
<evidence type="ECO:0000256" key="3">
    <source>
        <dbReference type="PROSITE-ProRule" id="PRU10007"/>
    </source>
</evidence>
<accession>A0A3N9U2L1</accession>
<dbReference type="PROSITE" id="PS00687">
    <property type="entry name" value="ALDEHYDE_DEHYDR_GLU"/>
    <property type="match status" value="1"/>
</dbReference>
<feature type="active site" evidence="3">
    <location>
        <position position="260"/>
    </location>
</feature>
<dbReference type="PANTHER" id="PTHR43353">
    <property type="entry name" value="SUCCINATE-SEMIALDEHYDE DEHYDROGENASE, MITOCHONDRIAL"/>
    <property type="match status" value="1"/>
</dbReference>
<dbReference type="Gene3D" id="3.40.309.10">
    <property type="entry name" value="Aldehyde Dehydrogenase, Chain A, domain 2"/>
    <property type="match status" value="1"/>
</dbReference>
<dbReference type="Pfam" id="PF00171">
    <property type="entry name" value="Aldedh"/>
    <property type="match status" value="1"/>
</dbReference>
<evidence type="ECO:0000313" key="6">
    <source>
        <dbReference type="EMBL" id="RQW62176.1"/>
    </source>
</evidence>
<name>A0A3N9U2L1_9VIBR</name>
<evidence type="ECO:0000256" key="4">
    <source>
        <dbReference type="RuleBase" id="RU003345"/>
    </source>
</evidence>
<comment type="similarity">
    <text evidence="1 4">Belongs to the aldehyde dehydrogenase family.</text>
</comment>
<dbReference type="InterPro" id="IPR016160">
    <property type="entry name" value="Ald_DH_CS_CYS"/>
</dbReference>
<protein>
    <submittedName>
        <fullName evidence="6">NAD-dependent succinate-semialdehyde dehydrogenase</fullName>
    </submittedName>
</protein>